<dbReference type="EMBL" id="JAOYFB010000036">
    <property type="protein sequence ID" value="KAK4021595.1"/>
    <property type="molecule type" value="Genomic_DNA"/>
</dbReference>
<evidence type="ECO:0000313" key="2">
    <source>
        <dbReference type="EMBL" id="KAK4021595.1"/>
    </source>
</evidence>
<name>A0ABR0A9C2_9CRUS</name>
<accession>A0ABR0A9C2</accession>
<evidence type="ECO:0000256" key="1">
    <source>
        <dbReference type="SAM" id="MobiDB-lite"/>
    </source>
</evidence>
<proteinExistence type="predicted"/>
<keyword evidence="3" id="KW-1185">Reference proteome</keyword>
<reference evidence="2 3" key="1">
    <citation type="journal article" date="2023" name="Nucleic Acids Res.">
        <title>The hologenome of Daphnia magna reveals possible DNA methylation and microbiome-mediated evolution of the host genome.</title>
        <authorList>
            <person name="Chaturvedi A."/>
            <person name="Li X."/>
            <person name="Dhandapani V."/>
            <person name="Marshall H."/>
            <person name="Kissane S."/>
            <person name="Cuenca-Cambronero M."/>
            <person name="Asole G."/>
            <person name="Calvet F."/>
            <person name="Ruiz-Romero M."/>
            <person name="Marangio P."/>
            <person name="Guigo R."/>
            <person name="Rago D."/>
            <person name="Mirbahai L."/>
            <person name="Eastwood N."/>
            <person name="Colbourne J.K."/>
            <person name="Zhou J."/>
            <person name="Mallon E."/>
            <person name="Orsini L."/>
        </authorList>
    </citation>
    <scope>NUCLEOTIDE SEQUENCE [LARGE SCALE GENOMIC DNA]</scope>
    <source>
        <strain evidence="2">LRV0_1</strain>
    </source>
</reference>
<dbReference type="Proteomes" id="UP001234178">
    <property type="component" value="Unassembled WGS sequence"/>
</dbReference>
<organism evidence="2 3">
    <name type="scientific">Daphnia magna</name>
    <dbReference type="NCBI Taxonomy" id="35525"/>
    <lineage>
        <taxon>Eukaryota</taxon>
        <taxon>Metazoa</taxon>
        <taxon>Ecdysozoa</taxon>
        <taxon>Arthropoda</taxon>
        <taxon>Crustacea</taxon>
        <taxon>Branchiopoda</taxon>
        <taxon>Diplostraca</taxon>
        <taxon>Cladocera</taxon>
        <taxon>Anomopoda</taxon>
        <taxon>Daphniidae</taxon>
        <taxon>Daphnia</taxon>
    </lineage>
</organism>
<gene>
    <name evidence="2" type="ORF">OUZ56_003507</name>
</gene>
<protein>
    <submittedName>
        <fullName evidence="2">Uncharacterized protein</fullName>
    </submittedName>
</protein>
<comment type="caution">
    <text evidence="2">The sequence shown here is derived from an EMBL/GenBank/DDBJ whole genome shotgun (WGS) entry which is preliminary data.</text>
</comment>
<evidence type="ECO:0000313" key="3">
    <source>
        <dbReference type="Proteomes" id="UP001234178"/>
    </source>
</evidence>
<feature type="region of interest" description="Disordered" evidence="1">
    <location>
        <begin position="32"/>
        <end position="67"/>
    </location>
</feature>
<sequence length="199" mass="22230">MVAAGFNPGDISWRQQSCADGTVSRMTGLYGEAEKLGRTEDDRLDTSAEAGNKGEKRKSGLPDANEETWTPKNSVKMCLFHLCLVRYPLPFLSCDRVQASEFSTLFMLDRRLTLSPNHDSGRRESVLYYSGRRRFDPHILGRVLLLYRVLQVLLALLQSALLSPVWQQQMCLSLPTDATVDAVVTNVKLSVMSSGITPY</sequence>
<feature type="compositionally biased region" description="Basic and acidic residues" evidence="1">
    <location>
        <begin position="32"/>
        <end position="60"/>
    </location>
</feature>